<dbReference type="Gene3D" id="1.50.10.10">
    <property type="match status" value="1"/>
</dbReference>
<sequence>MSRSWNASFIAAPARPTGQAPAPAPYLRREFTVGPGLRSATLHVTALGLVEAYLNGSRVGDEVLAPGWTSYRHRMVVSSHDVADLLVEGTNALGAILGEGWAVGRLTWEEGRRGVWADRPAGFLRLDLDYGDRVDVVGSGADWRAGTGAILADGIYDGETYDARHHPDGWDEPGFDDSGWAPVEVVEHDLDTLIAPEAPPVRRIEQLAPVEILTTPAGRTVVDFGQNLAGWVRLTVRGEAGTTITLRHAETLIDGEADFRTNRTALATDRYTLRGVADGETWEPRFTFHGFRYVEVDGWPGPLDAGALRAVVVHSDLVRTGWFETSNELVNQLHRNVVWSMRGNFVGVPTDCPQRDERLGWTGDLNAFALTAAFLYDVRGVLGSWLADLAAEQREKGYVPLVVPDALGMPITTPTALWGDVAVSLPWALYQEYGDADILARQYTSMTAFVDSAESMLDERGLWNSGFQFGDWLDPDAPPTNPAGGKTDAYLVATAYLCRTTSELAQAADVLGRTDDVARYSRLHQRVRAAFRDEWVTPTGLVANDTVTAYALAICFDILRPAQEKRAGRRLAELVARADHRISTGFAGTPLVAHALSRTGHLDTAYKLLLQTECPSFLYPVTQGATTIWERWDAIRPDGALHDTGMTSLNHYALGAVADWLHRVVGGLQPAEPGYRRIRIAPQPGGGLTHATVTHDTPHGQAHVAWRLDVDGHMTVDVTIPAGTAADVVLPRHPDELTAHVGAGSHHWEYDLPAATRPAYTLDTPLKVLFHDQDTWAALHSALRRHLPQFGDADSGTEPSLPNLRTLLAYFPEQAPAMERDLLAVLMTPAAGE</sequence>
<feature type="domain" description="Alpha-L-rhamnosidase concanavalin-like" evidence="4">
    <location>
        <begin position="215"/>
        <end position="314"/>
    </location>
</feature>
<protein>
    <recommendedName>
        <fullName evidence="2">alpha-L-rhamnosidase</fullName>
        <ecNumber evidence="2">3.2.1.40</ecNumber>
    </recommendedName>
</protein>
<reference evidence="8" key="1">
    <citation type="submission" date="2020-12" db="EMBL/GenBank/DDBJ databases">
        <title>Genomic characterization of non-nitrogen-fixing Frankia strains.</title>
        <authorList>
            <person name="Carlos-Shanley C."/>
            <person name="Guerra T."/>
            <person name="Hahn D."/>
        </authorList>
    </citation>
    <scope>NUCLEOTIDE SEQUENCE</scope>
    <source>
        <strain evidence="8">CN6</strain>
    </source>
</reference>
<evidence type="ECO:0000256" key="2">
    <source>
        <dbReference type="ARBA" id="ARBA00012652"/>
    </source>
</evidence>
<evidence type="ECO:0000256" key="1">
    <source>
        <dbReference type="ARBA" id="ARBA00001445"/>
    </source>
</evidence>
<evidence type="ECO:0000259" key="7">
    <source>
        <dbReference type="Pfam" id="PF17390"/>
    </source>
</evidence>
<dbReference type="Pfam" id="PF05592">
    <property type="entry name" value="Bac_rhamnosid"/>
    <property type="match status" value="1"/>
</dbReference>
<evidence type="ECO:0000313" key="8">
    <source>
        <dbReference type="EMBL" id="MBL7632163.1"/>
    </source>
</evidence>
<dbReference type="Pfam" id="PF17389">
    <property type="entry name" value="Bac_rhamnosid6H"/>
    <property type="match status" value="1"/>
</dbReference>
<evidence type="ECO:0000259" key="6">
    <source>
        <dbReference type="Pfam" id="PF17389"/>
    </source>
</evidence>
<dbReference type="PROSITE" id="PS50007">
    <property type="entry name" value="PIPLC_X_DOMAIN"/>
    <property type="match status" value="1"/>
</dbReference>
<organism evidence="8 9">
    <name type="scientific">Frankia nepalensis</name>
    <dbReference type="NCBI Taxonomy" id="1836974"/>
    <lineage>
        <taxon>Bacteria</taxon>
        <taxon>Bacillati</taxon>
        <taxon>Actinomycetota</taxon>
        <taxon>Actinomycetes</taxon>
        <taxon>Frankiales</taxon>
        <taxon>Frankiaceae</taxon>
        <taxon>Frankia</taxon>
    </lineage>
</organism>
<comment type="catalytic activity">
    <reaction evidence="1">
        <text>Hydrolysis of terminal non-reducing alpha-L-rhamnose residues in alpha-L-rhamnosides.</text>
        <dbReference type="EC" id="3.2.1.40"/>
    </reaction>
</comment>
<comment type="caution">
    <text evidence="8">The sequence shown here is derived from an EMBL/GenBank/DDBJ whole genome shotgun (WGS) entry which is preliminary data.</text>
</comment>
<dbReference type="InterPro" id="IPR008902">
    <property type="entry name" value="Rhamnosid_concanavalin"/>
</dbReference>
<accession>A0A937RH87</accession>
<dbReference type="InterPro" id="IPR013737">
    <property type="entry name" value="Bac_rhamnosid_N"/>
</dbReference>
<feature type="domain" description="Bacterial alpha-L-rhamnosidase N-terminal" evidence="5">
    <location>
        <begin position="38"/>
        <end position="205"/>
    </location>
</feature>
<feature type="domain" description="Alpha-L-rhamnosidase C-terminal" evidence="7">
    <location>
        <begin position="667"/>
        <end position="741"/>
    </location>
</feature>
<dbReference type="Proteomes" id="UP000604475">
    <property type="component" value="Unassembled WGS sequence"/>
</dbReference>
<dbReference type="GO" id="GO:0030596">
    <property type="term" value="F:alpha-L-rhamnosidase activity"/>
    <property type="evidence" value="ECO:0007669"/>
    <property type="project" value="UniProtKB-EC"/>
</dbReference>
<dbReference type="PANTHER" id="PTHR33307:SF6">
    <property type="entry name" value="ALPHA-RHAMNOSIDASE (EUROFUNG)-RELATED"/>
    <property type="match status" value="1"/>
</dbReference>
<gene>
    <name evidence="8" type="ORF">I7412_34425</name>
</gene>
<dbReference type="Gene3D" id="2.60.420.10">
    <property type="entry name" value="Maltose phosphorylase, domain 3"/>
    <property type="match status" value="1"/>
</dbReference>
<name>A0A937RH87_9ACTN</name>
<dbReference type="Pfam" id="PF17390">
    <property type="entry name" value="Bac_rhamnosid_C"/>
    <property type="match status" value="1"/>
</dbReference>
<evidence type="ECO:0000313" key="9">
    <source>
        <dbReference type="Proteomes" id="UP000604475"/>
    </source>
</evidence>
<dbReference type="EMBL" id="JAEACQ010000297">
    <property type="protein sequence ID" value="MBL7632163.1"/>
    <property type="molecule type" value="Genomic_DNA"/>
</dbReference>
<dbReference type="SUPFAM" id="SSF48208">
    <property type="entry name" value="Six-hairpin glycosidases"/>
    <property type="match status" value="1"/>
</dbReference>
<dbReference type="PIRSF" id="PIRSF010631">
    <property type="entry name" value="A-rhamnsds"/>
    <property type="match status" value="1"/>
</dbReference>
<dbReference type="RefSeq" id="WP_203000566.1">
    <property type="nucleotide sequence ID" value="NZ_JADWYU010000135.1"/>
</dbReference>
<dbReference type="Pfam" id="PF08531">
    <property type="entry name" value="Bac_rhamnosid_N"/>
    <property type="match status" value="1"/>
</dbReference>
<dbReference type="GO" id="GO:0005975">
    <property type="term" value="P:carbohydrate metabolic process"/>
    <property type="evidence" value="ECO:0007669"/>
    <property type="project" value="InterPro"/>
</dbReference>
<dbReference type="AlphaFoldDB" id="A0A937RH87"/>
<proteinExistence type="predicted"/>
<dbReference type="InterPro" id="IPR012341">
    <property type="entry name" value="6hp_glycosidase-like_sf"/>
</dbReference>
<dbReference type="Gene3D" id="2.60.120.260">
    <property type="entry name" value="Galactose-binding domain-like"/>
    <property type="match status" value="2"/>
</dbReference>
<dbReference type="PANTHER" id="PTHR33307">
    <property type="entry name" value="ALPHA-RHAMNOSIDASE (EUROFUNG)"/>
    <property type="match status" value="1"/>
</dbReference>
<dbReference type="InterPro" id="IPR008928">
    <property type="entry name" value="6-hairpin_glycosidase_sf"/>
</dbReference>
<dbReference type="InterPro" id="IPR035396">
    <property type="entry name" value="Bac_rhamnosid6H"/>
</dbReference>
<dbReference type="EC" id="3.2.1.40" evidence="2"/>
<evidence type="ECO:0000259" key="5">
    <source>
        <dbReference type="Pfam" id="PF08531"/>
    </source>
</evidence>
<dbReference type="InterPro" id="IPR016007">
    <property type="entry name" value="Alpha_rhamnosid"/>
</dbReference>
<evidence type="ECO:0000256" key="3">
    <source>
        <dbReference type="ARBA" id="ARBA00022801"/>
    </source>
</evidence>
<feature type="domain" description="Alpha-L-rhamnosidase six-hairpin glycosidase" evidence="6">
    <location>
        <begin position="319"/>
        <end position="665"/>
    </location>
</feature>
<dbReference type="InterPro" id="IPR035398">
    <property type="entry name" value="Bac_rhamnosid_C"/>
</dbReference>
<evidence type="ECO:0000259" key="4">
    <source>
        <dbReference type="Pfam" id="PF05592"/>
    </source>
</evidence>
<keyword evidence="9" id="KW-1185">Reference proteome</keyword>
<keyword evidence="3 8" id="KW-0378">Hydrolase</keyword>